<keyword evidence="6" id="KW-1185">Reference proteome</keyword>
<evidence type="ECO:0000256" key="2">
    <source>
        <dbReference type="ARBA" id="ARBA00022525"/>
    </source>
</evidence>
<dbReference type="PROSITE" id="PS00330">
    <property type="entry name" value="HEMOLYSIN_CALCIUM"/>
    <property type="match status" value="7"/>
</dbReference>
<evidence type="ECO:0000259" key="4">
    <source>
        <dbReference type="Pfam" id="PF13403"/>
    </source>
</evidence>
<dbReference type="GeneID" id="78123902"/>
<feature type="compositionally biased region" description="Gly residues" evidence="3">
    <location>
        <begin position="607"/>
        <end position="628"/>
    </location>
</feature>
<name>A0A1H3IMJ9_9RHOB</name>
<dbReference type="Gene3D" id="2.170.16.10">
    <property type="entry name" value="Hedgehog/Intein (Hint) domain"/>
    <property type="match status" value="1"/>
</dbReference>
<dbReference type="RefSeq" id="WP_177170628.1">
    <property type="nucleotide sequence ID" value="NZ_CANMFH010000001.1"/>
</dbReference>
<dbReference type="AlphaFoldDB" id="A0A1H3IMJ9"/>
<evidence type="ECO:0000313" key="5">
    <source>
        <dbReference type="EMBL" id="SDY28044.1"/>
    </source>
</evidence>
<dbReference type="STRING" id="576131.SAMN05444486_1011121"/>
<accession>A0A1H3IMJ9</accession>
<evidence type="ECO:0000313" key="6">
    <source>
        <dbReference type="Proteomes" id="UP000199026"/>
    </source>
</evidence>
<feature type="domain" description="Hedgehog/Intein (Hint)" evidence="4">
    <location>
        <begin position="885"/>
        <end position="1022"/>
    </location>
</feature>
<feature type="region of interest" description="Disordered" evidence="3">
    <location>
        <begin position="607"/>
        <end position="638"/>
    </location>
</feature>
<dbReference type="Pfam" id="PF00353">
    <property type="entry name" value="HemolysinCabind"/>
    <property type="match status" value="8"/>
</dbReference>
<evidence type="ECO:0000256" key="3">
    <source>
        <dbReference type="SAM" id="MobiDB-lite"/>
    </source>
</evidence>
<keyword evidence="2" id="KW-0964">Secreted</keyword>
<proteinExistence type="predicted"/>
<protein>
    <submittedName>
        <fullName evidence="5">Ca2+-binding protein, RTX toxin-related</fullName>
    </submittedName>
</protein>
<dbReference type="GO" id="GO:0005509">
    <property type="term" value="F:calcium ion binding"/>
    <property type="evidence" value="ECO:0007669"/>
    <property type="project" value="InterPro"/>
</dbReference>
<sequence length="1088" mass="111731">MASYTITAINWNSASFWSSISETTAGHTLDFSQLGPSYSLTVEQDTGTLTLSDGTQSFSVGQTSTTGTDASFGTRSLLAYFTTIYGVDGTNLIDGTNANDTIVAFSQDDTLTGGEGDDAVFGGSGNDQIDGQAGADTLYADVGDDFVNGGAGADVIFGDAGDDQLEGGWQDSAADTIIGGDGNDLVFGYGGDDFITGDSGYDWLDGGAGNDYIDGGLEEDRIVGDLGNDTLLGGDANDTLSGGEGADSVDGGGGADHIFGAAGDIIYGGETGNDSDTLYVSNVDFITYTTAESGTVTFNSGEILQFSGIEQIVELTKNGVVEGTSGDDELGQFDFDADGDWIDNGDAIGESDADSVRSGAGNDTIWANDGDDTVHGEAGDDQIYVGQGDNIAFGGSGADTLSGDWGNDTLSGDDFVTTGPNLIINGSFEDTTGMTPTVYGFDAPSGNIVGWTDANGFSINVHNDNRGGLNATDGSNWMDMESASGQHNVISQSVEGISDGQAYLLSFDVGDITTAADGMLGDNQLQLLWNGELVGTIDASDGSFTNYTFHLIGGAGDGSNTLSFAGFGANDALGLALDNVQLYAAVEASGGASDSITAGWGDDDVLGGAGQDTLEGGGGNDHILGGTGNDSIAGEDGNDTLYGGAGNDVITGGGGDDLLVSDTAPFDPLDHPSGSSGAATSLTVINSSDAPVGLWWIDQSGALVPYSTIAAGGSRVQPTFETHNWVLLDADGQALEYIPAGLNQTITYTEPTLSNTLDGEAGNDTLVGGVGSDSLTGGIGDDSLSGGAGDDTFLFADGFGADTITDFSITDDNRDGVTNDQLDVSALYDQDSNPVNVWDVTVTDTNGDGSGDAVLLFPNGESITLAGIRPDQVNSAPELQSIGIPCYASGTLIQTSKGQQPVQSLRCGDKVLTSEGQYAPILWQDKTVISLETLQSIPRLRPVRIKPDTLGNTAALFVSQQHCFLVSANGAPRFLRAKHLAEQTTLAHIIKPKDTVTYHHILLPKHAVIFANGAASESFYPGPESLKMLSLPSLASLSKAIAPIAGQPLSAAYGSRRFPCLSRKDVTALAPIPADLARYAQKSLFQSV</sequence>
<gene>
    <name evidence="5" type="ORF">SAMN05444486_1011121</name>
</gene>
<dbReference type="EMBL" id="FNPR01000001">
    <property type="protein sequence ID" value="SDY28044.1"/>
    <property type="molecule type" value="Genomic_DNA"/>
</dbReference>
<dbReference type="SUPFAM" id="SSF51294">
    <property type="entry name" value="Hedgehog/intein (Hint) domain"/>
    <property type="match status" value="1"/>
</dbReference>
<dbReference type="SUPFAM" id="SSF51120">
    <property type="entry name" value="beta-Roll"/>
    <property type="match status" value="5"/>
</dbReference>
<dbReference type="PANTHER" id="PTHR38340:SF1">
    <property type="entry name" value="S-LAYER PROTEIN"/>
    <property type="match status" value="1"/>
</dbReference>
<dbReference type="Gene3D" id="2.150.10.10">
    <property type="entry name" value="Serralysin-like metalloprotease, C-terminal"/>
    <property type="match status" value="6"/>
</dbReference>
<dbReference type="Proteomes" id="UP000199026">
    <property type="component" value="Unassembled WGS sequence"/>
</dbReference>
<reference evidence="5 6" key="1">
    <citation type="submission" date="2016-10" db="EMBL/GenBank/DDBJ databases">
        <authorList>
            <person name="de Groot N.N."/>
        </authorList>
    </citation>
    <scope>NUCLEOTIDE SEQUENCE [LARGE SCALE GENOMIC DNA]</scope>
    <source>
        <strain evidence="5 6">DSM 24677</strain>
    </source>
</reference>
<dbReference type="Pfam" id="PF22825">
    <property type="entry name" value="HpiC1-like"/>
    <property type="match status" value="1"/>
</dbReference>
<dbReference type="Pfam" id="PF13403">
    <property type="entry name" value="Hint_2"/>
    <property type="match status" value="1"/>
</dbReference>
<dbReference type="InterPro" id="IPR050557">
    <property type="entry name" value="RTX_toxin/Mannuronan_C5-epim"/>
</dbReference>
<dbReference type="InterPro" id="IPR028992">
    <property type="entry name" value="Hedgehog/Intein_dom"/>
</dbReference>
<dbReference type="InterPro" id="IPR018511">
    <property type="entry name" value="Hemolysin-typ_Ca-bd_CS"/>
</dbReference>
<dbReference type="InterPro" id="IPR036844">
    <property type="entry name" value="Hint_dom_sf"/>
</dbReference>
<dbReference type="PANTHER" id="PTHR38340">
    <property type="entry name" value="S-LAYER PROTEIN"/>
    <property type="match status" value="1"/>
</dbReference>
<comment type="subcellular location">
    <subcellularLocation>
        <location evidence="1">Secreted</location>
    </subcellularLocation>
</comment>
<dbReference type="InterPro" id="IPR054720">
    <property type="entry name" value="HpiC1"/>
</dbReference>
<dbReference type="InterPro" id="IPR001343">
    <property type="entry name" value="Hemolysn_Ca-bd"/>
</dbReference>
<organism evidence="5 6">
    <name type="scientific">Lentibacter algarum</name>
    <dbReference type="NCBI Taxonomy" id="576131"/>
    <lineage>
        <taxon>Bacteria</taxon>
        <taxon>Pseudomonadati</taxon>
        <taxon>Pseudomonadota</taxon>
        <taxon>Alphaproteobacteria</taxon>
        <taxon>Rhodobacterales</taxon>
        <taxon>Roseobacteraceae</taxon>
        <taxon>Lentibacter</taxon>
    </lineage>
</organism>
<evidence type="ECO:0000256" key="1">
    <source>
        <dbReference type="ARBA" id="ARBA00004613"/>
    </source>
</evidence>
<dbReference type="InterPro" id="IPR011049">
    <property type="entry name" value="Serralysin-like_metalloprot_C"/>
</dbReference>
<dbReference type="PRINTS" id="PR00313">
    <property type="entry name" value="CABNDNGRPT"/>
</dbReference>
<dbReference type="GO" id="GO:0005576">
    <property type="term" value="C:extracellular region"/>
    <property type="evidence" value="ECO:0007669"/>
    <property type="project" value="UniProtKB-SubCell"/>
</dbReference>